<dbReference type="Gene3D" id="3.30.420.10">
    <property type="entry name" value="Ribonuclease H-like superfamily/Ribonuclease H"/>
    <property type="match status" value="1"/>
</dbReference>
<dbReference type="InterPro" id="IPR036397">
    <property type="entry name" value="RNaseH_sf"/>
</dbReference>
<protein>
    <submittedName>
        <fullName evidence="1">Uncharacterized protein</fullName>
    </submittedName>
</protein>
<gene>
    <name evidence="1" type="ORF">TNCV_257801</name>
</gene>
<evidence type="ECO:0000313" key="2">
    <source>
        <dbReference type="Proteomes" id="UP000887159"/>
    </source>
</evidence>
<dbReference type="AlphaFoldDB" id="A0A8X6RYI8"/>
<dbReference type="GO" id="GO:0003676">
    <property type="term" value="F:nucleic acid binding"/>
    <property type="evidence" value="ECO:0007669"/>
    <property type="project" value="InterPro"/>
</dbReference>
<comment type="caution">
    <text evidence="1">The sequence shown here is derived from an EMBL/GenBank/DDBJ whole genome shotgun (WGS) entry which is preliminary data.</text>
</comment>
<sequence length="97" mass="11046">MMAAFVLDTMPVNAAFHSVISNETLWPNTQSYGIPGAIFQQDNERPHVSKTIRDFCSVQLLLWPAYSPIEHVWDLVDRRLARDPRPAASKNELLLLI</sequence>
<dbReference type="Proteomes" id="UP000887159">
    <property type="component" value="Unassembled WGS sequence"/>
</dbReference>
<reference evidence="1" key="1">
    <citation type="submission" date="2020-08" db="EMBL/GenBank/DDBJ databases">
        <title>Multicomponent nature underlies the extraordinary mechanical properties of spider dragline silk.</title>
        <authorList>
            <person name="Kono N."/>
            <person name="Nakamura H."/>
            <person name="Mori M."/>
            <person name="Yoshida Y."/>
            <person name="Ohtoshi R."/>
            <person name="Malay A.D."/>
            <person name="Moran D.A.P."/>
            <person name="Tomita M."/>
            <person name="Numata K."/>
            <person name="Arakawa K."/>
        </authorList>
    </citation>
    <scope>NUCLEOTIDE SEQUENCE</scope>
</reference>
<organism evidence="1 2">
    <name type="scientific">Trichonephila clavipes</name>
    <name type="common">Golden silk orbweaver</name>
    <name type="synonym">Nephila clavipes</name>
    <dbReference type="NCBI Taxonomy" id="2585209"/>
    <lineage>
        <taxon>Eukaryota</taxon>
        <taxon>Metazoa</taxon>
        <taxon>Ecdysozoa</taxon>
        <taxon>Arthropoda</taxon>
        <taxon>Chelicerata</taxon>
        <taxon>Arachnida</taxon>
        <taxon>Araneae</taxon>
        <taxon>Araneomorphae</taxon>
        <taxon>Entelegynae</taxon>
        <taxon>Araneoidea</taxon>
        <taxon>Nephilidae</taxon>
        <taxon>Trichonephila</taxon>
    </lineage>
</organism>
<keyword evidence="2" id="KW-1185">Reference proteome</keyword>
<accession>A0A8X6RYI8</accession>
<evidence type="ECO:0000313" key="1">
    <source>
        <dbReference type="EMBL" id="GFX99741.1"/>
    </source>
</evidence>
<proteinExistence type="predicted"/>
<name>A0A8X6RYI8_TRICX</name>
<dbReference type="EMBL" id="BMAU01021215">
    <property type="protein sequence ID" value="GFX99741.1"/>
    <property type="molecule type" value="Genomic_DNA"/>
</dbReference>